<sequence length="37" mass="4064">MSGLCMVQHRKNELDVLLKSTISAACVSFVLIENKGK</sequence>
<accession>N8W804</accession>
<dbReference type="HOGENOM" id="CLU_3338965_0_0_6"/>
<reference evidence="1 2" key="1">
    <citation type="submission" date="2013-02" db="EMBL/GenBank/DDBJ databases">
        <title>The Genome Sequence of Acinetobacter sp. CIP 56.2.</title>
        <authorList>
            <consortium name="The Broad Institute Genome Sequencing Platform"/>
            <consortium name="The Broad Institute Genome Sequencing Center for Infectious Disease"/>
            <person name="Cerqueira G."/>
            <person name="Feldgarden M."/>
            <person name="Courvalin P."/>
            <person name="Perichon B."/>
            <person name="Grillot-Courvalin C."/>
            <person name="Clermont D."/>
            <person name="Rocha E."/>
            <person name="Yoon E.-J."/>
            <person name="Nemec A."/>
            <person name="Walker B."/>
            <person name="Young S.K."/>
            <person name="Zeng Q."/>
            <person name="Gargeya S."/>
            <person name="Fitzgerald M."/>
            <person name="Haas B."/>
            <person name="Abouelleil A."/>
            <person name="Alvarado L."/>
            <person name="Arachchi H.M."/>
            <person name="Berlin A.M."/>
            <person name="Chapman S.B."/>
            <person name="Dewar J."/>
            <person name="Goldberg J."/>
            <person name="Griggs A."/>
            <person name="Gujja S."/>
            <person name="Hansen M."/>
            <person name="Howarth C."/>
            <person name="Imamovic A."/>
            <person name="Larimer J."/>
            <person name="McCowan C."/>
            <person name="Murphy C."/>
            <person name="Neiman D."/>
            <person name="Pearson M."/>
            <person name="Priest M."/>
            <person name="Roberts A."/>
            <person name="Saif S."/>
            <person name="Shea T."/>
            <person name="Sisk P."/>
            <person name="Sykes S."/>
            <person name="Wortman J."/>
            <person name="Nusbaum C."/>
            <person name="Birren B."/>
        </authorList>
    </citation>
    <scope>NUCLEOTIDE SEQUENCE [LARGE SCALE GENOMIC DNA]</scope>
    <source>
        <strain evidence="1 2">CIP 56.2</strain>
    </source>
</reference>
<dbReference type="EMBL" id="APPH01000020">
    <property type="protein sequence ID" value="ENV08086.1"/>
    <property type="molecule type" value="Genomic_DNA"/>
</dbReference>
<name>N8W804_9GAMM</name>
<dbReference type="AlphaFoldDB" id="N8W804"/>
<proteinExistence type="predicted"/>
<dbReference type="Proteomes" id="UP000013209">
    <property type="component" value="Unassembled WGS sequence"/>
</dbReference>
<protein>
    <submittedName>
        <fullName evidence="1">Uncharacterized protein</fullName>
    </submittedName>
</protein>
<dbReference type="STRING" id="1144672.F966_03948"/>
<evidence type="ECO:0000313" key="2">
    <source>
        <dbReference type="Proteomes" id="UP000013209"/>
    </source>
</evidence>
<comment type="caution">
    <text evidence="1">The sequence shown here is derived from an EMBL/GenBank/DDBJ whole genome shotgun (WGS) entry which is preliminary data.</text>
</comment>
<evidence type="ECO:0000313" key="1">
    <source>
        <dbReference type="EMBL" id="ENV08086.1"/>
    </source>
</evidence>
<gene>
    <name evidence="1" type="ORF">F966_03948</name>
</gene>
<organism evidence="1 2">
    <name type="scientific">Acinetobacter higginsii</name>
    <dbReference type="NCBI Taxonomy" id="70347"/>
    <lineage>
        <taxon>Bacteria</taxon>
        <taxon>Pseudomonadati</taxon>
        <taxon>Pseudomonadota</taxon>
        <taxon>Gammaproteobacteria</taxon>
        <taxon>Moraxellales</taxon>
        <taxon>Moraxellaceae</taxon>
        <taxon>Acinetobacter</taxon>
    </lineage>
</organism>